<evidence type="ECO:0000256" key="1">
    <source>
        <dbReference type="SAM" id="Phobius"/>
    </source>
</evidence>
<dbReference type="Proteomes" id="UP000267606">
    <property type="component" value="Unassembled WGS sequence"/>
</dbReference>
<keyword evidence="1" id="KW-1133">Transmembrane helix</keyword>
<gene>
    <name evidence="2" type="ORF">OFLC_LOCUS12702</name>
</gene>
<evidence type="ECO:0000313" key="3">
    <source>
        <dbReference type="Proteomes" id="UP000267606"/>
    </source>
</evidence>
<keyword evidence="1" id="KW-0472">Membrane</keyword>
<accession>A0A183HYZ0</accession>
<dbReference type="EMBL" id="UZAJ01039909">
    <property type="protein sequence ID" value="VDP11952.1"/>
    <property type="molecule type" value="Genomic_DNA"/>
</dbReference>
<protein>
    <submittedName>
        <fullName evidence="4">BTB domain-containing protein</fullName>
    </submittedName>
</protein>
<dbReference type="WBParaSite" id="OFLC_0001270301-mRNA-1">
    <property type="protein sequence ID" value="OFLC_0001270301-mRNA-1"/>
    <property type="gene ID" value="OFLC_0001270301"/>
</dbReference>
<evidence type="ECO:0000313" key="2">
    <source>
        <dbReference type="EMBL" id="VDP11952.1"/>
    </source>
</evidence>
<reference evidence="2 3" key="2">
    <citation type="submission" date="2018-11" db="EMBL/GenBank/DDBJ databases">
        <authorList>
            <consortium name="Pathogen Informatics"/>
        </authorList>
    </citation>
    <scope>NUCLEOTIDE SEQUENCE [LARGE SCALE GENOMIC DNA]</scope>
</reference>
<organism evidence="4">
    <name type="scientific">Onchocerca flexuosa</name>
    <dbReference type="NCBI Taxonomy" id="387005"/>
    <lineage>
        <taxon>Eukaryota</taxon>
        <taxon>Metazoa</taxon>
        <taxon>Ecdysozoa</taxon>
        <taxon>Nematoda</taxon>
        <taxon>Chromadorea</taxon>
        <taxon>Rhabditida</taxon>
        <taxon>Spirurina</taxon>
        <taxon>Spiruromorpha</taxon>
        <taxon>Filarioidea</taxon>
        <taxon>Onchocercidae</taxon>
        <taxon>Onchocerca</taxon>
    </lineage>
</organism>
<evidence type="ECO:0000313" key="4">
    <source>
        <dbReference type="WBParaSite" id="OFLC_0001270301-mRNA-1"/>
    </source>
</evidence>
<name>A0A183HYZ0_9BILA</name>
<keyword evidence="1" id="KW-0812">Transmembrane</keyword>
<keyword evidence="3" id="KW-1185">Reference proteome</keyword>
<feature type="transmembrane region" description="Helical" evidence="1">
    <location>
        <begin position="93"/>
        <end position="110"/>
    </location>
</feature>
<dbReference type="AlphaFoldDB" id="A0A183HYZ0"/>
<proteinExistence type="predicted"/>
<sequence length="112" mass="12785">MILRFCYSGSALNRLEAPTVLKWMDVLESMDCYYCDHGLECGNIQRKMKSQQKFGDINSQLVLGQKYMWHMIKACFTDEENISAEIRKGLKSGFSRFILGISFIAGVVVFPS</sequence>
<reference evidence="4" key="1">
    <citation type="submission" date="2016-06" db="UniProtKB">
        <authorList>
            <consortium name="WormBaseParasite"/>
        </authorList>
    </citation>
    <scope>IDENTIFICATION</scope>
</reference>